<accession>A0A9Q4ZYS4</accession>
<organism evidence="3 6">
    <name type="scientific">Rhodococcus hoagii</name>
    <name type="common">Corynebacterium equii</name>
    <dbReference type="NCBI Taxonomy" id="43767"/>
    <lineage>
        <taxon>Bacteria</taxon>
        <taxon>Bacillati</taxon>
        <taxon>Actinomycetota</taxon>
        <taxon>Actinomycetes</taxon>
        <taxon>Mycobacteriales</taxon>
        <taxon>Nocardiaceae</taxon>
        <taxon>Prescottella</taxon>
    </lineage>
</organism>
<evidence type="ECO:0000313" key="4">
    <source>
        <dbReference type="EMBL" id="NKT79622.1"/>
    </source>
</evidence>
<proteinExistence type="predicted"/>
<dbReference type="PANTHER" id="PTHR33744">
    <property type="entry name" value="CARBOHYDRATE DIACID REGULATOR"/>
    <property type="match status" value="1"/>
</dbReference>
<sequence>MGGQERMLDERTLRVLAEGASMMRRDVDSITADCIDRGMDEIPSYRGLTVDDLRNSLHRNVMRSAEVLECGDVPAPETVAEATGTTAERAAQGIPIEDIIRGYRLSITVIYERFNEWAAREQVDPAQVLAGARLLWRLGDHFISQAAVTYQRIGIENALEEDRARTNFIHDVVTGSFGSVVPSVHGLSPTSSYHPLIARPIDGVGHQSLWQRLESTGRSSDRAALTCVWDERCIGLSPRRPDPGRLGVVALGPSCEPVSAAAAMQIAELVYAVVAPRGVPGVYTLDDVTWRAAARCAPVVSEWLRGRYLDPLRAQDRSSGELESTLAVFLEHRRNVQSAAAALVVHPNTLRYRLNKIEALLDVDLECTDVIVGLSWALEIGID</sequence>
<dbReference type="InterPro" id="IPR042070">
    <property type="entry name" value="PucR_C-HTH_sf"/>
</dbReference>
<evidence type="ECO:0000313" key="5">
    <source>
        <dbReference type="EMBL" id="NKW43145.1"/>
    </source>
</evidence>
<dbReference type="InterPro" id="IPR051448">
    <property type="entry name" value="CdaR-like_regulators"/>
</dbReference>
<evidence type="ECO:0000259" key="1">
    <source>
        <dbReference type="Pfam" id="PF13556"/>
    </source>
</evidence>
<evidence type="ECO:0000313" key="6">
    <source>
        <dbReference type="Proteomes" id="UP000808906"/>
    </source>
</evidence>
<dbReference type="Proteomes" id="UP000608063">
    <property type="component" value="Unassembled WGS sequence"/>
</dbReference>
<dbReference type="EMBL" id="WVBC01000030">
    <property type="protein sequence ID" value="NKT79622.1"/>
    <property type="molecule type" value="Genomic_DNA"/>
</dbReference>
<gene>
    <name evidence="3" type="ORF">GS441_25165</name>
    <name evidence="4" type="ORF">GS882_16060</name>
    <name evidence="5" type="ORF">GS947_16420</name>
</gene>
<dbReference type="InterPro" id="IPR025751">
    <property type="entry name" value="RsbRD_N_dom"/>
</dbReference>
<protein>
    <recommendedName>
        <fullName evidence="7">PucR family transcriptional regulator</fullName>
    </recommendedName>
</protein>
<dbReference type="Proteomes" id="UP000603463">
    <property type="component" value="Unassembled WGS sequence"/>
</dbReference>
<dbReference type="RefSeq" id="WP_084846726.1">
    <property type="nucleotide sequence ID" value="NZ_CP095477.1"/>
</dbReference>
<dbReference type="EMBL" id="WUXR01000021">
    <property type="protein sequence ID" value="MBM4568581.1"/>
    <property type="molecule type" value="Genomic_DNA"/>
</dbReference>
<evidence type="ECO:0000313" key="3">
    <source>
        <dbReference type="EMBL" id="MBM4568581.1"/>
    </source>
</evidence>
<dbReference type="Proteomes" id="UP000808906">
    <property type="component" value="Unassembled WGS sequence"/>
</dbReference>
<reference evidence="3" key="1">
    <citation type="submission" date="2019-11" db="EMBL/GenBank/DDBJ databases">
        <title>Spread of Macrolides and rifampicin resistant Rhodococcus equi in clinical isolates in the USA.</title>
        <authorList>
            <person name="Alvarez-Narvaez S."/>
            <person name="Huber L."/>
            <person name="Cohen N.D."/>
            <person name="Slovis N."/>
            <person name="Greiter M."/>
            <person name="Giguere S."/>
            <person name="Hart K."/>
        </authorList>
    </citation>
    <scope>NUCLEOTIDE SEQUENCE</scope>
    <source>
        <strain evidence="3">Lh_17</strain>
    </source>
</reference>
<evidence type="ECO:0008006" key="7">
    <source>
        <dbReference type="Google" id="ProtNLM"/>
    </source>
</evidence>
<dbReference type="InterPro" id="IPR025736">
    <property type="entry name" value="PucR_C-HTH_dom"/>
</dbReference>
<dbReference type="Pfam" id="PF13556">
    <property type="entry name" value="HTH_30"/>
    <property type="match status" value="1"/>
</dbReference>
<dbReference type="EMBL" id="WVDC01000007">
    <property type="protein sequence ID" value="NKW43145.1"/>
    <property type="molecule type" value="Genomic_DNA"/>
</dbReference>
<dbReference type="Gene3D" id="1.10.10.2840">
    <property type="entry name" value="PucR C-terminal helix-turn-helix domain"/>
    <property type="match status" value="1"/>
</dbReference>
<dbReference type="Pfam" id="PF14361">
    <property type="entry name" value="RsbRD_N"/>
    <property type="match status" value="1"/>
</dbReference>
<name>A0A9Q4ZYS4_RHOHA</name>
<comment type="caution">
    <text evidence="3">The sequence shown here is derived from an EMBL/GenBank/DDBJ whole genome shotgun (WGS) entry which is preliminary data.</text>
</comment>
<reference evidence="4" key="2">
    <citation type="journal article" date="2020" name="Environ. Microbiol.">
        <title>The novel and transferable erm(51) gene confers Macrolides, Lincosamides, and Streptogramins B (MLSB) resistance to clonal Rhodococcus equi in the environment.</title>
        <authorList>
            <person name="Huber L."/>
            <person name="Giguere S."/>
            <person name="Slovis N.M."/>
            <person name="Alvarez-Narvaez S."/>
            <person name="Hart K.A."/>
            <person name="Greiter M."/>
            <person name="Morris E.R.A."/>
            <person name="Cohen N.D."/>
        </authorList>
    </citation>
    <scope>NUCLEOTIDE SEQUENCE</scope>
    <source>
        <strain evidence="4">Lh_116_1</strain>
        <strain evidence="5">Lh_16_1</strain>
    </source>
</reference>
<dbReference type="AlphaFoldDB" id="A0A9Q4ZYS4"/>
<feature type="domain" description="PucR C-terminal helix-turn-helix" evidence="1">
    <location>
        <begin position="324"/>
        <end position="380"/>
    </location>
</feature>
<feature type="domain" description="RsbT co-antagonist protein RsbRD N-terminal" evidence="2">
    <location>
        <begin position="28"/>
        <end position="165"/>
    </location>
</feature>
<evidence type="ECO:0000259" key="2">
    <source>
        <dbReference type="Pfam" id="PF14361"/>
    </source>
</evidence>